<evidence type="ECO:0000259" key="1">
    <source>
        <dbReference type="Pfam" id="PF18885"/>
    </source>
</evidence>
<sequence>MSRTDNQEVVAGLEQPVVEELIPTDLVEVEEDRTSSSIPNESLALLSPDNLGTVLSVGNAAINPGTTVTIPILISDAESLQSLSVDLTYNTSILSIADPNPDTPENEGVRRAGISADWALEPSNPVANVNEETGEVGISLVNTGDLPQPDEDGNVPSGTILEIDFQVSEDADLDSLDDELIDLQSARVGVNDEDIAVGDDNLSDGPVLGPLDTNINRFQSTERPGTFLFAGEAESVSIRENFSDTFVEEGLAFQVADEPGEDLIQINRFQNTQVPGTFLFAAETESVNIRDNFSDTFVEEGIAFYVFGAGSDQATPFTRFQNIEEPGTFVFASPQESASIRDNFSDTFIEEGIAFEAGT</sequence>
<dbReference type="EMBL" id="CAACVJ010000224">
    <property type="protein sequence ID" value="VEP15024.1"/>
    <property type="molecule type" value="Genomic_DNA"/>
</dbReference>
<keyword evidence="3" id="KW-1185">Reference proteome</keyword>
<evidence type="ECO:0000313" key="3">
    <source>
        <dbReference type="Proteomes" id="UP000320055"/>
    </source>
</evidence>
<dbReference type="InterPro" id="IPR043708">
    <property type="entry name" value="DUF5648"/>
</dbReference>
<protein>
    <recommendedName>
        <fullName evidence="1">DUF5648 domain-containing protein</fullName>
    </recommendedName>
</protein>
<feature type="domain" description="DUF5648" evidence="1">
    <location>
        <begin position="243"/>
        <end position="356"/>
    </location>
</feature>
<reference evidence="2 3" key="1">
    <citation type="submission" date="2019-01" db="EMBL/GenBank/DDBJ databases">
        <authorList>
            <person name="Brito A."/>
        </authorList>
    </citation>
    <scope>NUCLEOTIDE SEQUENCE [LARGE SCALE GENOMIC DNA]</scope>
    <source>
        <strain evidence="2">1</strain>
    </source>
</reference>
<dbReference type="GO" id="GO:0030246">
    <property type="term" value="F:carbohydrate binding"/>
    <property type="evidence" value="ECO:0007669"/>
    <property type="project" value="InterPro"/>
</dbReference>
<evidence type="ECO:0000313" key="2">
    <source>
        <dbReference type="EMBL" id="VEP15024.1"/>
    </source>
</evidence>
<name>A0A563VUF5_9CYAN</name>
<dbReference type="RefSeq" id="WP_144865246.1">
    <property type="nucleotide sequence ID" value="NZ_LR213790.1"/>
</dbReference>
<dbReference type="Pfam" id="PF18885">
    <property type="entry name" value="DUF5648"/>
    <property type="match status" value="1"/>
</dbReference>
<accession>A0A563VUF5</accession>
<gene>
    <name evidence="2" type="ORF">H1P_300046</name>
</gene>
<proteinExistence type="predicted"/>
<dbReference type="InterPro" id="IPR008965">
    <property type="entry name" value="CBM2/CBM3_carb-bd_dom_sf"/>
</dbReference>
<dbReference type="OrthoDB" id="468550at2"/>
<dbReference type="AlphaFoldDB" id="A0A563VUF5"/>
<dbReference type="Gene3D" id="2.60.40.680">
    <property type="match status" value="1"/>
</dbReference>
<dbReference type="SUPFAM" id="SSF49384">
    <property type="entry name" value="Carbohydrate-binding domain"/>
    <property type="match status" value="1"/>
</dbReference>
<organism evidence="2 3">
    <name type="scientific">Hyella patelloides LEGE 07179</name>
    <dbReference type="NCBI Taxonomy" id="945734"/>
    <lineage>
        <taxon>Bacteria</taxon>
        <taxon>Bacillati</taxon>
        <taxon>Cyanobacteriota</taxon>
        <taxon>Cyanophyceae</taxon>
        <taxon>Pleurocapsales</taxon>
        <taxon>Hyellaceae</taxon>
        <taxon>Hyella</taxon>
    </lineage>
</organism>
<dbReference type="Proteomes" id="UP000320055">
    <property type="component" value="Unassembled WGS sequence"/>
</dbReference>